<dbReference type="Proteomes" id="UP001221189">
    <property type="component" value="Unassembled WGS sequence"/>
</dbReference>
<name>A0ABT5KHY9_9BURK</name>
<evidence type="ECO:0000256" key="4">
    <source>
        <dbReference type="ARBA" id="ARBA00023136"/>
    </source>
</evidence>
<comment type="similarity">
    <text evidence="2">Belongs to the MipA/OmpV family.</text>
</comment>
<organism evidence="7 8">
    <name type="scientific">Roseateles albus</name>
    <dbReference type="NCBI Taxonomy" id="2987525"/>
    <lineage>
        <taxon>Bacteria</taxon>
        <taxon>Pseudomonadati</taxon>
        <taxon>Pseudomonadota</taxon>
        <taxon>Betaproteobacteria</taxon>
        <taxon>Burkholderiales</taxon>
        <taxon>Sphaerotilaceae</taxon>
        <taxon>Roseateles</taxon>
    </lineage>
</organism>
<feature type="signal peptide" evidence="6">
    <location>
        <begin position="1"/>
        <end position="20"/>
    </location>
</feature>
<reference evidence="7 8" key="1">
    <citation type="submission" date="2022-10" db="EMBL/GenBank/DDBJ databases">
        <title>Paucibacter sp. hw1 Genome sequencing.</title>
        <authorList>
            <person name="Park S."/>
        </authorList>
    </citation>
    <scope>NUCLEOTIDE SEQUENCE [LARGE SCALE GENOMIC DNA]</scope>
    <source>
        <strain evidence="8">hw1</strain>
    </source>
</reference>
<keyword evidence="4" id="KW-0472">Membrane</keyword>
<protein>
    <submittedName>
        <fullName evidence="7">MipA/OmpV family protein</fullName>
    </submittedName>
</protein>
<dbReference type="RefSeq" id="WP_273601703.1">
    <property type="nucleotide sequence ID" value="NZ_JAQQXT010000012.1"/>
</dbReference>
<evidence type="ECO:0000256" key="1">
    <source>
        <dbReference type="ARBA" id="ARBA00004442"/>
    </source>
</evidence>
<evidence type="ECO:0000256" key="2">
    <source>
        <dbReference type="ARBA" id="ARBA00005722"/>
    </source>
</evidence>
<proteinExistence type="inferred from homology"/>
<evidence type="ECO:0000256" key="3">
    <source>
        <dbReference type="ARBA" id="ARBA00022729"/>
    </source>
</evidence>
<dbReference type="EMBL" id="JAQQXT010000012">
    <property type="protein sequence ID" value="MDC8773538.1"/>
    <property type="molecule type" value="Genomic_DNA"/>
</dbReference>
<comment type="caution">
    <text evidence="7">The sequence shown here is derived from an EMBL/GenBank/DDBJ whole genome shotgun (WGS) entry which is preliminary data.</text>
</comment>
<dbReference type="PANTHER" id="PTHR38776">
    <property type="entry name" value="MLTA-INTERACTING PROTEIN-RELATED"/>
    <property type="match status" value="1"/>
</dbReference>
<keyword evidence="3 6" id="KW-0732">Signal</keyword>
<evidence type="ECO:0000256" key="6">
    <source>
        <dbReference type="SAM" id="SignalP"/>
    </source>
</evidence>
<dbReference type="PANTHER" id="PTHR38776:SF1">
    <property type="entry name" value="MLTA-INTERACTING PROTEIN-RELATED"/>
    <property type="match status" value="1"/>
</dbReference>
<keyword evidence="8" id="KW-1185">Reference proteome</keyword>
<comment type="subcellular location">
    <subcellularLocation>
        <location evidence="1">Cell outer membrane</location>
    </subcellularLocation>
</comment>
<sequence>MNTALHHIKILAFAAGMALAAPSAFSQAFDAVRLYGAAPGKDGGTVGAAVVATYEYQGSDQRSTWVIPVLDYQWANGWFAGISNGVGYNFSSSPQMQYGLRLTADKGRKERRANALHGMGDVDAAAEGGAFFNYSLPEGLFFSSSIRYGSGVNNKGLVVDLGAGYLTEIAPNWHLGAGVGITLANAHYMQSFFGVSAVQSAASGYTAYSASSGARDARANMALTYSIDKRTSITAALSVNSLVGDAKDSPLTRKRSSEMGVVAISYAF</sequence>
<keyword evidence="5" id="KW-0998">Cell outer membrane</keyword>
<evidence type="ECO:0000313" key="7">
    <source>
        <dbReference type="EMBL" id="MDC8773538.1"/>
    </source>
</evidence>
<accession>A0ABT5KHY9</accession>
<evidence type="ECO:0000256" key="5">
    <source>
        <dbReference type="ARBA" id="ARBA00023237"/>
    </source>
</evidence>
<gene>
    <name evidence="7" type="ORF">PRZ03_18330</name>
</gene>
<feature type="chain" id="PRO_5045407458" evidence="6">
    <location>
        <begin position="21"/>
        <end position="268"/>
    </location>
</feature>
<dbReference type="Pfam" id="PF06629">
    <property type="entry name" value="MipA"/>
    <property type="match status" value="1"/>
</dbReference>
<dbReference type="InterPro" id="IPR010583">
    <property type="entry name" value="MipA"/>
</dbReference>
<evidence type="ECO:0000313" key="8">
    <source>
        <dbReference type="Proteomes" id="UP001221189"/>
    </source>
</evidence>